<comment type="subcellular location">
    <subcellularLocation>
        <location evidence="1">Nucleus</location>
    </subcellularLocation>
</comment>
<dbReference type="GO" id="GO:0008270">
    <property type="term" value="F:zinc ion binding"/>
    <property type="evidence" value="ECO:0007669"/>
    <property type="project" value="UniProtKB-KW"/>
</dbReference>
<accession>A0A811LD82</accession>
<dbReference type="InterPro" id="IPR052035">
    <property type="entry name" value="ZnF_BED_domain_contain"/>
</dbReference>
<keyword evidence="3" id="KW-0863">Zinc-finger</keyword>
<keyword evidence="2" id="KW-0479">Metal-binding</keyword>
<dbReference type="Proteomes" id="UP000614601">
    <property type="component" value="Unassembled WGS sequence"/>
</dbReference>
<keyword evidence="5" id="KW-0539">Nucleus</keyword>
<evidence type="ECO:0000256" key="5">
    <source>
        <dbReference type="ARBA" id="ARBA00023242"/>
    </source>
</evidence>
<dbReference type="PANTHER" id="PTHR46481">
    <property type="entry name" value="ZINC FINGER BED DOMAIN-CONTAINING PROTEIN 4"/>
    <property type="match status" value="1"/>
</dbReference>
<evidence type="ECO:0000313" key="6">
    <source>
        <dbReference type="EMBL" id="CAD5226109.1"/>
    </source>
</evidence>
<evidence type="ECO:0000256" key="4">
    <source>
        <dbReference type="ARBA" id="ARBA00022833"/>
    </source>
</evidence>
<protein>
    <recommendedName>
        <fullName evidence="8">DUF659 domain-containing protein</fullName>
    </recommendedName>
</protein>
<dbReference type="Proteomes" id="UP000783686">
    <property type="component" value="Unassembled WGS sequence"/>
</dbReference>
<organism evidence="6 7">
    <name type="scientific">Bursaphelenchus okinawaensis</name>
    <dbReference type="NCBI Taxonomy" id="465554"/>
    <lineage>
        <taxon>Eukaryota</taxon>
        <taxon>Metazoa</taxon>
        <taxon>Ecdysozoa</taxon>
        <taxon>Nematoda</taxon>
        <taxon>Chromadorea</taxon>
        <taxon>Rhabditida</taxon>
        <taxon>Tylenchina</taxon>
        <taxon>Tylenchomorpha</taxon>
        <taxon>Aphelenchoidea</taxon>
        <taxon>Aphelenchoididae</taxon>
        <taxon>Bursaphelenchus</taxon>
    </lineage>
</organism>
<dbReference type="InterPro" id="IPR012337">
    <property type="entry name" value="RNaseH-like_sf"/>
</dbReference>
<evidence type="ECO:0000256" key="2">
    <source>
        <dbReference type="ARBA" id="ARBA00022723"/>
    </source>
</evidence>
<evidence type="ECO:0000256" key="1">
    <source>
        <dbReference type="ARBA" id="ARBA00004123"/>
    </source>
</evidence>
<evidence type="ECO:0000313" key="7">
    <source>
        <dbReference type="Proteomes" id="UP000614601"/>
    </source>
</evidence>
<comment type="caution">
    <text evidence="6">The sequence shown here is derived from an EMBL/GenBank/DDBJ whole genome shotgun (WGS) entry which is preliminary data.</text>
</comment>
<dbReference type="PANTHER" id="PTHR46481:SF10">
    <property type="entry name" value="ZINC FINGER BED DOMAIN-CONTAINING PROTEIN 39"/>
    <property type="match status" value="1"/>
</dbReference>
<dbReference type="GO" id="GO:0005634">
    <property type="term" value="C:nucleus"/>
    <property type="evidence" value="ECO:0007669"/>
    <property type="project" value="UniProtKB-SubCell"/>
</dbReference>
<keyword evidence="4" id="KW-0862">Zinc</keyword>
<dbReference type="SUPFAM" id="SSF53098">
    <property type="entry name" value="Ribonuclease H-like"/>
    <property type="match status" value="1"/>
</dbReference>
<reference evidence="6" key="1">
    <citation type="submission" date="2020-09" db="EMBL/GenBank/DDBJ databases">
        <authorList>
            <person name="Kikuchi T."/>
        </authorList>
    </citation>
    <scope>NUCLEOTIDE SEQUENCE</scope>
    <source>
        <strain evidence="6">SH1</strain>
    </source>
</reference>
<dbReference type="EMBL" id="CAJFCW020000005">
    <property type="protein sequence ID" value="CAG9121768.1"/>
    <property type="molecule type" value="Genomic_DNA"/>
</dbReference>
<sequence length="321" mass="36973">MYRTKNLHGNLKFTLIFLSIILRLTTITRAIPDLAYYIKPTALITYYTCRIMSISNLLIKHPDVWKEIEADGAPAKKERNILDNWVQLPQIQKSSSQPTIKSVFQSLAEWSKEDPRYKKCEKAVAQYLIGTAQPLSTVDNELFIEMLNTLNPNFTIRKQKHFSNVVIPKMVSDTTTYIINELKDSTNITIAIDEWTDKSIKYSLFGLVIYYMTKEFKLQYFVIRCSPIKAKKAVDICDSITDVLQMFKIDDTKIKLILRDGASAVKKACDTMGKPSFHCFAHRLNLACQNAIEKAELKPCFEKIRRAVKKNKEILHPPRIV</sequence>
<dbReference type="AlphaFoldDB" id="A0A811LD82"/>
<evidence type="ECO:0000256" key="3">
    <source>
        <dbReference type="ARBA" id="ARBA00022771"/>
    </source>
</evidence>
<keyword evidence="7" id="KW-1185">Reference proteome</keyword>
<name>A0A811LD82_9BILA</name>
<proteinExistence type="predicted"/>
<dbReference type="EMBL" id="CAJFDH010000005">
    <property type="protein sequence ID" value="CAD5226109.1"/>
    <property type="molecule type" value="Genomic_DNA"/>
</dbReference>
<evidence type="ECO:0008006" key="8">
    <source>
        <dbReference type="Google" id="ProtNLM"/>
    </source>
</evidence>
<gene>
    <name evidence="6" type="ORF">BOKJ2_LOCUS11913</name>
</gene>
<dbReference type="OrthoDB" id="5819553at2759"/>